<keyword evidence="1" id="KW-0812">Transmembrane</keyword>
<feature type="transmembrane region" description="Helical" evidence="1">
    <location>
        <begin position="52"/>
        <end position="82"/>
    </location>
</feature>
<dbReference type="RefSeq" id="WP_243324414.1">
    <property type="nucleotide sequence ID" value="NZ_JAKZMM010000014.1"/>
</dbReference>
<name>A0ABT0C085_9BACT</name>
<proteinExistence type="predicted"/>
<evidence type="ECO:0000313" key="3">
    <source>
        <dbReference type="Proteomes" id="UP001165444"/>
    </source>
</evidence>
<protein>
    <submittedName>
        <fullName evidence="2">CDP-alcohol phosphatidyltransferase family protein</fullName>
    </submittedName>
</protein>
<dbReference type="InterPro" id="IPR043130">
    <property type="entry name" value="CDP-OH_PTrfase_TM_dom"/>
</dbReference>
<evidence type="ECO:0000256" key="1">
    <source>
        <dbReference type="SAM" id="Phobius"/>
    </source>
</evidence>
<organism evidence="2 3">
    <name type="scientific">Parabacteroides faecalis</name>
    <dbReference type="NCBI Taxonomy" id="2924040"/>
    <lineage>
        <taxon>Bacteria</taxon>
        <taxon>Pseudomonadati</taxon>
        <taxon>Bacteroidota</taxon>
        <taxon>Bacteroidia</taxon>
        <taxon>Bacteroidales</taxon>
        <taxon>Tannerellaceae</taxon>
        <taxon>Parabacteroides</taxon>
    </lineage>
</organism>
<feature type="transmembrane region" description="Helical" evidence="1">
    <location>
        <begin position="103"/>
        <end position="123"/>
    </location>
</feature>
<keyword evidence="3" id="KW-1185">Reference proteome</keyword>
<feature type="transmembrane region" description="Helical" evidence="1">
    <location>
        <begin position="129"/>
        <end position="147"/>
    </location>
</feature>
<sequence>MTSNTKQKPTLESTLKSMDTEEFIDIHFYRPIGYRWALFFNKFGISPNTVTIASIFIGAAAGVCFYPHNLTINIIGMLLLIWANSYDSADGQLARMTGKKTPLGRILDGTAGDIWFISIYAAICARLTPQWGIWIWVFALITGIFHSKQAAMADYYRNIHLLFLKGKAGSELSHSPALKENYKKMSWKKDFIYKLFETFYINYTVGQERLTPKFQRMMQIIRQDYHDQAPEWFRTAFREKSLPLMKYTNMLSFNTRVIALFISLFIDMPWLYFTFEIIVLNAMLVYMIKRHEHICQGFTQELKERCQTNS</sequence>
<evidence type="ECO:0000313" key="2">
    <source>
        <dbReference type="EMBL" id="MCJ2380434.1"/>
    </source>
</evidence>
<dbReference type="Gene3D" id="1.20.120.1760">
    <property type="match status" value="1"/>
</dbReference>
<reference evidence="2 3" key="1">
    <citation type="submission" date="2022-03" db="EMBL/GenBank/DDBJ databases">
        <title>Parabacteroides sp. nov. isolated from swine feces.</title>
        <authorList>
            <person name="Bak J.E."/>
        </authorList>
    </citation>
    <scope>NUCLEOTIDE SEQUENCE [LARGE SCALE GENOMIC DNA]</scope>
    <source>
        <strain evidence="2 3">AGMB00274</strain>
    </source>
</reference>
<dbReference type="Proteomes" id="UP001165444">
    <property type="component" value="Unassembled WGS sequence"/>
</dbReference>
<keyword evidence="1" id="KW-1133">Transmembrane helix</keyword>
<comment type="caution">
    <text evidence="2">The sequence shown here is derived from an EMBL/GenBank/DDBJ whole genome shotgun (WGS) entry which is preliminary data.</text>
</comment>
<accession>A0ABT0C085</accession>
<dbReference type="Pfam" id="PF01066">
    <property type="entry name" value="CDP-OH_P_transf"/>
    <property type="match status" value="1"/>
</dbReference>
<gene>
    <name evidence="2" type="ORF">MUN53_07400</name>
</gene>
<dbReference type="EMBL" id="JAKZMM010000014">
    <property type="protein sequence ID" value="MCJ2380434.1"/>
    <property type="molecule type" value="Genomic_DNA"/>
</dbReference>
<keyword evidence="1" id="KW-0472">Membrane</keyword>
<dbReference type="InterPro" id="IPR000462">
    <property type="entry name" value="CDP-OH_P_trans"/>
</dbReference>